<comment type="subunit">
    <text evidence="6">Homodimer; the beta-strands of each monomer intercalate to form a hydrophobic core, while the alpha-helices form wings that extend away from the core.</text>
</comment>
<dbReference type="Gene3D" id="2.60.40.4380">
    <property type="entry name" value="Translational regulator CsrA"/>
    <property type="match status" value="1"/>
</dbReference>
<evidence type="ECO:0000256" key="4">
    <source>
        <dbReference type="ARBA" id="ARBA00022884"/>
    </source>
</evidence>
<dbReference type="FunFam" id="2.60.40.4380:FF:000002">
    <property type="entry name" value="Translational regulator CsrA"/>
    <property type="match status" value="1"/>
</dbReference>
<keyword evidence="5 6" id="KW-0010">Activator</keyword>
<comment type="function">
    <text evidence="6">A key translational regulator that binds mRNA to regulate translation initiation and/or mRNA stability. Mediates global changes in gene expression, shifting from rapid growth to stress survival by linking envelope stress, the stringent response and the catabolite repression systems. Usually binds in the 5'-UTR; binding at or near the Shine-Dalgarno sequence prevents ribosome-binding, repressing translation, binding elsewhere in the 5'-UTR can activate translation and/or stabilize the mRNA. Its function is antagonized by small RNA(s).</text>
</comment>
<dbReference type="NCBIfam" id="TIGR00202">
    <property type="entry name" value="csrA"/>
    <property type="match status" value="1"/>
</dbReference>
<comment type="caution">
    <text evidence="7">The sequence shown here is derived from an EMBL/GenBank/DDBJ whole genome shotgun (WGS) entry which is preliminary data.</text>
</comment>
<dbReference type="GO" id="GO:0006109">
    <property type="term" value="P:regulation of carbohydrate metabolic process"/>
    <property type="evidence" value="ECO:0007669"/>
    <property type="project" value="UniProtKB-UniRule"/>
</dbReference>
<dbReference type="Proteomes" id="UP000245020">
    <property type="component" value="Unassembled WGS sequence"/>
</dbReference>
<evidence type="ECO:0000256" key="1">
    <source>
        <dbReference type="ARBA" id="ARBA00022490"/>
    </source>
</evidence>
<dbReference type="GO" id="GO:0045947">
    <property type="term" value="P:negative regulation of translational initiation"/>
    <property type="evidence" value="ECO:0007669"/>
    <property type="project" value="UniProtKB-UniRule"/>
</dbReference>
<keyword evidence="3 6" id="KW-0810">Translation regulation</keyword>
<sequence>MLILTRKPGERFVINDDITVTVLEFKGNQIRIGIDAPSDVKIFREEVYERIMAASSDNEKK</sequence>
<reference evidence="8" key="1">
    <citation type="submission" date="2018-05" db="EMBL/GenBank/DDBJ databases">
        <title>Ignatzschineria dubaiensis sp. nov., isolated from necrotic foot tissues of dromedaries (Camelus dromedarius) and associated maggots in Dubai, United Arab Emirates.</title>
        <authorList>
            <person name="Tsang C.C."/>
            <person name="Tang J.Y.M."/>
            <person name="Fong J.Y.H."/>
            <person name="Kinne J."/>
            <person name="Lee H.H."/>
            <person name="Joseph M."/>
            <person name="Jose S."/>
            <person name="Schuster R.K."/>
            <person name="Tang Y."/>
            <person name="Sivakumar S."/>
            <person name="Chen J.H.K."/>
            <person name="Teng J.L.L."/>
            <person name="Lau S.K.P."/>
            <person name="Wernery U."/>
            <person name="Woo P.C.Y."/>
        </authorList>
    </citation>
    <scope>NUCLEOTIDE SEQUENCE [LARGE SCALE GENOMIC DNA]</scope>
    <source>
        <strain evidence="8">KCTC 22644</strain>
    </source>
</reference>
<dbReference type="GO" id="GO:0005829">
    <property type="term" value="C:cytosol"/>
    <property type="evidence" value="ECO:0007669"/>
    <property type="project" value="TreeGrafter"/>
</dbReference>
<gene>
    <name evidence="6 7" type="primary">csrA</name>
    <name evidence="7" type="ORF">DC083_08275</name>
</gene>
<evidence type="ECO:0000256" key="3">
    <source>
        <dbReference type="ARBA" id="ARBA00022845"/>
    </source>
</evidence>
<organism evidence="7 8">
    <name type="scientific">Ignatzschineria ureiclastica</name>
    <dbReference type="NCBI Taxonomy" id="472582"/>
    <lineage>
        <taxon>Bacteria</taxon>
        <taxon>Pseudomonadati</taxon>
        <taxon>Pseudomonadota</taxon>
        <taxon>Gammaproteobacteria</taxon>
        <taxon>Cardiobacteriales</taxon>
        <taxon>Ignatzschineriaceae</taxon>
        <taxon>Ignatzschineria</taxon>
    </lineage>
</organism>
<dbReference type="GO" id="GO:0048027">
    <property type="term" value="F:mRNA 5'-UTR binding"/>
    <property type="evidence" value="ECO:0007669"/>
    <property type="project" value="UniProtKB-UniRule"/>
</dbReference>
<dbReference type="HAMAP" id="MF_00167">
    <property type="entry name" value="CsrA"/>
    <property type="match status" value="1"/>
</dbReference>
<dbReference type="InterPro" id="IPR036107">
    <property type="entry name" value="CsrA_sf"/>
</dbReference>
<proteinExistence type="inferred from homology"/>
<name>A0A2U2AD72_9GAMM</name>
<dbReference type="GO" id="GO:0006402">
    <property type="term" value="P:mRNA catabolic process"/>
    <property type="evidence" value="ECO:0007669"/>
    <property type="project" value="InterPro"/>
</dbReference>
<keyword evidence="1 6" id="KW-0963">Cytoplasm</keyword>
<keyword evidence="2 6" id="KW-0678">Repressor</keyword>
<evidence type="ECO:0000313" key="8">
    <source>
        <dbReference type="Proteomes" id="UP000245020"/>
    </source>
</evidence>
<dbReference type="InterPro" id="IPR003751">
    <property type="entry name" value="CsrA"/>
</dbReference>
<dbReference type="NCBIfam" id="NF002469">
    <property type="entry name" value="PRK01712.1"/>
    <property type="match status" value="1"/>
</dbReference>
<dbReference type="EMBL" id="QEWQ01000005">
    <property type="protein sequence ID" value="PWD80601.1"/>
    <property type="molecule type" value="Genomic_DNA"/>
</dbReference>
<evidence type="ECO:0000256" key="5">
    <source>
        <dbReference type="ARBA" id="ARBA00023159"/>
    </source>
</evidence>
<dbReference type="SUPFAM" id="SSF117130">
    <property type="entry name" value="CsrA-like"/>
    <property type="match status" value="1"/>
</dbReference>
<keyword evidence="8" id="KW-1185">Reference proteome</keyword>
<dbReference type="Pfam" id="PF02599">
    <property type="entry name" value="CsrA"/>
    <property type="match status" value="1"/>
</dbReference>
<comment type="subcellular location">
    <subcellularLocation>
        <location evidence="6">Cytoplasm</location>
    </subcellularLocation>
</comment>
<evidence type="ECO:0000313" key="7">
    <source>
        <dbReference type="EMBL" id="PWD80601.1"/>
    </source>
</evidence>
<comment type="similarity">
    <text evidence="6">Belongs to the CsrA/RsmA family.</text>
</comment>
<dbReference type="AlphaFoldDB" id="A0A2U2AD72"/>
<protein>
    <recommendedName>
        <fullName evidence="6">Translational regulator CsrA</fullName>
    </recommendedName>
    <alternativeName>
        <fullName evidence="6">Carbon storage regulator</fullName>
    </alternativeName>
</protein>
<dbReference type="RefSeq" id="WP_109189755.1">
    <property type="nucleotide sequence ID" value="NZ_BMYA01000006.1"/>
</dbReference>
<dbReference type="OrthoDB" id="9809061at2"/>
<dbReference type="GO" id="GO:0045948">
    <property type="term" value="P:positive regulation of translational initiation"/>
    <property type="evidence" value="ECO:0007669"/>
    <property type="project" value="UniProtKB-UniRule"/>
</dbReference>
<accession>A0A2U2AD72</accession>
<dbReference type="PANTHER" id="PTHR34984">
    <property type="entry name" value="CARBON STORAGE REGULATOR"/>
    <property type="match status" value="1"/>
</dbReference>
<dbReference type="PANTHER" id="PTHR34984:SF1">
    <property type="entry name" value="CARBON STORAGE REGULATOR"/>
    <property type="match status" value="1"/>
</dbReference>
<keyword evidence="4 6" id="KW-0694">RNA-binding</keyword>
<evidence type="ECO:0000256" key="2">
    <source>
        <dbReference type="ARBA" id="ARBA00022491"/>
    </source>
</evidence>
<evidence type="ECO:0000256" key="6">
    <source>
        <dbReference type="HAMAP-Rule" id="MF_00167"/>
    </source>
</evidence>